<protein>
    <submittedName>
        <fullName evidence="2">Sel1 repeat family protein</fullName>
    </submittedName>
</protein>
<dbReference type="EMBL" id="SSUX01000008">
    <property type="protein sequence ID" value="THJ45048.1"/>
    <property type="molecule type" value="Genomic_DNA"/>
</dbReference>
<dbReference type="PANTHER" id="PTHR43628">
    <property type="entry name" value="ACTIVATOR OF C KINASE PROTEIN 1-RELATED"/>
    <property type="match status" value="1"/>
</dbReference>
<sequence length="214" mass="24017">MTGRSRVKIKILICSSLAMALLSGCFEKNDEQKIILNNVPDIVAKGDYHKGTDIIRKGAEQGYASDQYLLGLIYSRGIGMPQDYQLAATWFGKAAEQGHELSQIKLGWMYSEGKGVAQDHQKAVYWFRKAAEQGNDVAQFVLGQKYERGEGVKQDSKLAYVWYSVSVANNSKDSNNEDLAKIRDAVAKKLTQEELHEAQKLASKYFKLYPTKQP</sequence>
<gene>
    <name evidence="2" type="ORF">E8Q35_12750</name>
</gene>
<dbReference type="Pfam" id="PF08238">
    <property type="entry name" value="Sel1"/>
    <property type="match status" value="3"/>
</dbReference>
<evidence type="ECO:0000256" key="1">
    <source>
        <dbReference type="SAM" id="SignalP"/>
    </source>
</evidence>
<dbReference type="InterPro" id="IPR052945">
    <property type="entry name" value="Mitotic_Regulator"/>
</dbReference>
<evidence type="ECO:0000313" key="2">
    <source>
        <dbReference type="EMBL" id="THJ45048.1"/>
    </source>
</evidence>
<dbReference type="InterPro" id="IPR011990">
    <property type="entry name" value="TPR-like_helical_dom_sf"/>
</dbReference>
<comment type="caution">
    <text evidence="2">The sequence shown here is derived from an EMBL/GenBank/DDBJ whole genome shotgun (WGS) entry which is preliminary data.</text>
</comment>
<feature type="signal peptide" evidence="1">
    <location>
        <begin position="1"/>
        <end position="20"/>
    </location>
</feature>
<proteinExistence type="predicted"/>
<dbReference type="SMART" id="SM00671">
    <property type="entry name" value="SEL1"/>
    <property type="match status" value="3"/>
</dbReference>
<dbReference type="PANTHER" id="PTHR43628:SF1">
    <property type="entry name" value="CHITIN SYNTHASE REGULATORY FACTOR 2-RELATED"/>
    <property type="match status" value="1"/>
</dbReference>
<organism evidence="2 3">
    <name type="scientific">Aeromonas veronii</name>
    <dbReference type="NCBI Taxonomy" id="654"/>
    <lineage>
        <taxon>Bacteria</taxon>
        <taxon>Pseudomonadati</taxon>
        <taxon>Pseudomonadota</taxon>
        <taxon>Gammaproteobacteria</taxon>
        <taxon>Aeromonadales</taxon>
        <taxon>Aeromonadaceae</taxon>
        <taxon>Aeromonas</taxon>
    </lineage>
</organism>
<dbReference type="PROSITE" id="PS51257">
    <property type="entry name" value="PROKAR_LIPOPROTEIN"/>
    <property type="match status" value="1"/>
</dbReference>
<dbReference type="Proteomes" id="UP000309618">
    <property type="component" value="Unassembled WGS sequence"/>
</dbReference>
<dbReference type="AlphaFoldDB" id="A0A4S5CNG0"/>
<feature type="chain" id="PRO_5020370418" evidence="1">
    <location>
        <begin position="21"/>
        <end position="214"/>
    </location>
</feature>
<reference evidence="2 3" key="1">
    <citation type="submission" date="2019-04" db="EMBL/GenBank/DDBJ databases">
        <title>Comparative genomics of Aeromonas veronii strains pathogenic to fish.</title>
        <authorList>
            <person name="Cascarano M.C."/>
            <person name="Smyrli M."/>
            <person name="Katharios P."/>
        </authorList>
    </citation>
    <scope>NUCLEOTIDE SEQUENCE [LARGE SCALE GENOMIC DNA]</scope>
    <source>
        <strain evidence="2 3">XU1</strain>
    </source>
</reference>
<dbReference type="SUPFAM" id="SSF81901">
    <property type="entry name" value="HCP-like"/>
    <property type="match status" value="1"/>
</dbReference>
<name>A0A4S5CNG0_AERVE</name>
<keyword evidence="1" id="KW-0732">Signal</keyword>
<dbReference type="Gene3D" id="1.25.40.10">
    <property type="entry name" value="Tetratricopeptide repeat domain"/>
    <property type="match status" value="1"/>
</dbReference>
<dbReference type="InterPro" id="IPR006597">
    <property type="entry name" value="Sel1-like"/>
</dbReference>
<accession>A0A4S5CNG0</accession>
<evidence type="ECO:0000313" key="3">
    <source>
        <dbReference type="Proteomes" id="UP000309618"/>
    </source>
</evidence>